<evidence type="ECO:0000259" key="10">
    <source>
        <dbReference type="PROSITE" id="PS51779"/>
    </source>
</evidence>
<feature type="domain" description="POTRA" evidence="10">
    <location>
        <begin position="347"/>
        <end position="421"/>
    </location>
</feature>
<reference evidence="11 12" key="1">
    <citation type="submission" date="2018-12" db="EMBL/GenBank/DDBJ databases">
        <authorList>
            <person name="Chong R.A."/>
        </authorList>
    </citation>
    <scope>NUCLEOTIDE SEQUENCE [LARGE SCALE GENOMIC DNA]</scope>
    <source>
        <strain evidence="11 12">Ala</strain>
    </source>
</reference>
<evidence type="ECO:0000256" key="9">
    <source>
        <dbReference type="NCBIfam" id="TIGR03303"/>
    </source>
</evidence>
<accession>A0A4D6XLE2</accession>
<name>A0A4D6XLE2_9GAMM</name>
<dbReference type="EMBL" id="CP034891">
    <property type="protein sequence ID" value="QCI17636.1"/>
    <property type="molecule type" value="Genomic_DNA"/>
</dbReference>
<dbReference type="RefSeq" id="WP_158339425.1">
    <property type="nucleotide sequence ID" value="NZ_CP034891.1"/>
</dbReference>
<evidence type="ECO:0000256" key="7">
    <source>
        <dbReference type="ARBA" id="ARBA00023237"/>
    </source>
</evidence>
<evidence type="ECO:0000256" key="2">
    <source>
        <dbReference type="ARBA" id="ARBA00022452"/>
    </source>
</evidence>
<evidence type="ECO:0000256" key="4">
    <source>
        <dbReference type="ARBA" id="ARBA00022729"/>
    </source>
</evidence>
<dbReference type="InterPro" id="IPR039910">
    <property type="entry name" value="D15-like"/>
</dbReference>
<comment type="subcellular location">
    <subcellularLocation>
        <location evidence="8">Cell outer membrane</location>
    </subcellularLocation>
    <subcellularLocation>
        <location evidence="1">Membrane</location>
    </subcellularLocation>
</comment>
<dbReference type="PANTHER" id="PTHR12815">
    <property type="entry name" value="SORTING AND ASSEMBLY MACHINERY SAMM50 PROTEIN FAMILY MEMBER"/>
    <property type="match status" value="1"/>
</dbReference>
<dbReference type="Gene3D" id="2.40.160.50">
    <property type="entry name" value="membrane protein fhac: a member of the omp85/tpsb transporter family"/>
    <property type="match status" value="1"/>
</dbReference>
<feature type="domain" description="POTRA" evidence="10">
    <location>
        <begin position="266"/>
        <end position="344"/>
    </location>
</feature>
<evidence type="ECO:0000256" key="3">
    <source>
        <dbReference type="ARBA" id="ARBA00022692"/>
    </source>
</evidence>
<keyword evidence="7 8" id="KW-0998">Cell outer membrane</keyword>
<organism evidence="11 12">
    <name type="scientific">Buchnera aphidicola</name>
    <name type="common">Acyrthosiphon lactucae</name>
    <dbReference type="NCBI Taxonomy" id="1241832"/>
    <lineage>
        <taxon>Bacteria</taxon>
        <taxon>Pseudomonadati</taxon>
        <taxon>Pseudomonadota</taxon>
        <taxon>Gammaproteobacteria</taxon>
        <taxon>Enterobacterales</taxon>
        <taxon>Erwiniaceae</taxon>
        <taxon>Buchnera</taxon>
    </lineage>
</organism>
<feature type="chain" id="PRO_5021050947" description="Outer membrane protein assembly factor BamA" evidence="8">
    <location>
        <begin position="21"/>
        <end position="800"/>
    </location>
</feature>
<dbReference type="Gene3D" id="3.10.20.310">
    <property type="entry name" value="membrane protein fhac"/>
    <property type="match status" value="5"/>
</dbReference>
<dbReference type="PIRSF" id="PIRSF006076">
    <property type="entry name" value="OM_assembly_OMP85"/>
    <property type="match status" value="1"/>
</dbReference>
<dbReference type="AlphaFoldDB" id="A0A4D6XLE2"/>
<evidence type="ECO:0000256" key="5">
    <source>
        <dbReference type="ARBA" id="ARBA00022737"/>
    </source>
</evidence>
<dbReference type="InterPro" id="IPR023707">
    <property type="entry name" value="OM_assembly_BamA"/>
</dbReference>
<comment type="subunit">
    <text evidence="8">Part of the Bam complex, which is composed of the outer membrane protein BamA, and four lipoproteins BamB, BamC, BamD and BamE.</text>
</comment>
<evidence type="ECO:0000256" key="8">
    <source>
        <dbReference type="HAMAP-Rule" id="MF_01430"/>
    </source>
</evidence>
<keyword evidence="6 8" id="KW-0472">Membrane</keyword>
<keyword evidence="2 8" id="KW-1134">Transmembrane beta strand</keyword>
<feature type="domain" description="POTRA" evidence="10">
    <location>
        <begin position="24"/>
        <end position="91"/>
    </location>
</feature>
<comment type="similarity">
    <text evidence="8">Belongs to the BamA family.</text>
</comment>
<evidence type="ECO:0000313" key="11">
    <source>
        <dbReference type="EMBL" id="QCI17636.1"/>
    </source>
</evidence>
<dbReference type="OrthoDB" id="9803054at2"/>
<gene>
    <name evidence="8 11" type="primary">bamA</name>
    <name evidence="11" type="ORF">D9V61_01200</name>
</gene>
<evidence type="ECO:0000256" key="6">
    <source>
        <dbReference type="ARBA" id="ARBA00023136"/>
    </source>
</evidence>
<proteinExistence type="inferred from homology"/>
<dbReference type="Pfam" id="PF01103">
    <property type="entry name" value="Omp85"/>
    <property type="match status" value="1"/>
</dbReference>
<evidence type="ECO:0000256" key="1">
    <source>
        <dbReference type="ARBA" id="ARBA00004370"/>
    </source>
</evidence>
<keyword evidence="4 8" id="KW-0732">Signal</keyword>
<dbReference type="PANTHER" id="PTHR12815:SF23">
    <property type="entry name" value="OUTER MEMBRANE PROTEIN ASSEMBLY FACTOR BAMA"/>
    <property type="match status" value="1"/>
</dbReference>
<dbReference type="PROSITE" id="PS51779">
    <property type="entry name" value="POTRA"/>
    <property type="match status" value="5"/>
</dbReference>
<feature type="domain" description="POTRA" evidence="10">
    <location>
        <begin position="92"/>
        <end position="172"/>
    </location>
</feature>
<evidence type="ECO:0000313" key="12">
    <source>
        <dbReference type="Proteomes" id="UP000298660"/>
    </source>
</evidence>
<dbReference type="Proteomes" id="UP000298660">
    <property type="component" value="Chromosome"/>
</dbReference>
<dbReference type="Pfam" id="PF07244">
    <property type="entry name" value="POTRA"/>
    <property type="match status" value="4"/>
</dbReference>
<dbReference type="GO" id="GO:0043165">
    <property type="term" value="P:Gram-negative-bacterium-type cell outer membrane assembly"/>
    <property type="evidence" value="ECO:0007669"/>
    <property type="project" value="UniProtKB-UniRule"/>
</dbReference>
<feature type="domain" description="POTRA" evidence="10">
    <location>
        <begin position="175"/>
        <end position="263"/>
    </location>
</feature>
<dbReference type="NCBIfam" id="TIGR03303">
    <property type="entry name" value="OM_YaeT"/>
    <property type="match status" value="1"/>
</dbReference>
<dbReference type="GO" id="GO:0051205">
    <property type="term" value="P:protein insertion into membrane"/>
    <property type="evidence" value="ECO:0007669"/>
    <property type="project" value="UniProtKB-UniRule"/>
</dbReference>
<keyword evidence="5 8" id="KW-0677">Repeat</keyword>
<dbReference type="InterPro" id="IPR010827">
    <property type="entry name" value="BamA/TamA_POTRA"/>
</dbReference>
<feature type="signal peptide" evidence="8">
    <location>
        <begin position="1"/>
        <end position="20"/>
    </location>
</feature>
<comment type="function">
    <text evidence="8">Part of the outer membrane protein assembly complex, which is involved in assembly and insertion of beta-barrel proteins into the outer membrane. Constitutes, with BamD, the core component of the assembly machinery.</text>
</comment>
<sequence precursor="true">MLIKNFFIAFLIFFSVAVHADDTFIVKDIQFKGLKNFSQNEALKNILFSIGSQISQYDIQNSIKSLFKTGKFEDINVVFLEKIIIFNIRERPIISNVAISGNHIVSNSILNKYLTKINIKKGKPFNNFFNDTFIKTIKDFYDDLGRYKPNIKILKFFSKNNTVDLKILINEGMPIKIENIKILGIQDFSKEKIFSLFKQKDHHSWWNFLDKCIYSPKELKNDLKNLKHFYLNHGYFYFNVTNKKIDFFQDKNKVNITINISEGNKYRISNFFINGNLFPYQELIKNLIKINRYELYNKEKIDIITSKIKRLLSENGYIDSKIIVNPQIDHAKKTIILDFNIDIQKRFFVKKIYFMGNEITQDKVLRREIKQIEGKYFNIKLVESGKKLLEKTKYFSNVEIIKKINPSKSNQIDIIYKVQEQPTGSINFGLGYGIDSGTSFNISFSQENILGSGNSFKASTIKNDHQKYADISIIYPYFFCNNTDFNPRFFYNDFKYNFNSISNLIKKTYGFESNLGFLINNTNKINFGFGYTHNDINNIEKKIDKSLLIKKPLNSIFLRNSLVDDFTINYSWIYDDLEYLYFPISGNQIHISGKNTIPGSDDNFYKIMFDSEQYIPLNKEKSFIFFSHIFMGIGNIFNKEKLPFYENFYASSSNNIRGFRMNTIGPKKIYDSINSDNCIGYKNNNTCESIDSIGGNLNLVSNLELVIPFPFINNKYSKYFRTSCFLDIGNIWDTQSNNSKNVNFFSFLQNDILNDIYSSVGISLQWFSPIGPLIFSYAIPIQKNKNYQLEPFQFNVGKNW</sequence>
<dbReference type="InterPro" id="IPR000184">
    <property type="entry name" value="Bac_surfAg_D15"/>
</dbReference>
<dbReference type="HAMAP" id="MF_01430">
    <property type="entry name" value="OM_assembly_BamA"/>
    <property type="match status" value="1"/>
</dbReference>
<protein>
    <recommendedName>
        <fullName evidence="8 9">Outer membrane protein assembly factor BamA</fullName>
    </recommendedName>
</protein>
<dbReference type="InterPro" id="IPR034746">
    <property type="entry name" value="POTRA"/>
</dbReference>
<reference evidence="11 12" key="2">
    <citation type="submission" date="2019-05" db="EMBL/GenBank/DDBJ databases">
        <title>Genome evolution of the obligate endosymbiont Buchnera aphidicola.</title>
        <authorList>
            <person name="Moran N.A."/>
        </authorList>
    </citation>
    <scope>NUCLEOTIDE SEQUENCE [LARGE SCALE GENOMIC DNA]</scope>
    <source>
        <strain evidence="11 12">Ala</strain>
    </source>
</reference>
<keyword evidence="3 8" id="KW-0812">Transmembrane</keyword>
<dbReference type="GO" id="GO:1990063">
    <property type="term" value="C:Bam protein complex"/>
    <property type="evidence" value="ECO:0007669"/>
    <property type="project" value="TreeGrafter"/>
</dbReference>